<name>B1ZW36_OPITP</name>
<dbReference type="SUPFAM" id="SSF53335">
    <property type="entry name" value="S-adenosyl-L-methionine-dependent methyltransferases"/>
    <property type="match status" value="1"/>
</dbReference>
<dbReference type="STRING" id="452637.Oter_2769"/>
<keyword evidence="2" id="KW-0808">Transferase</keyword>
<dbReference type="HOGENOM" id="CLU_094599_0_0_0"/>
<sequence>MSTSLRHIIIRLLARGERWARLLRQRLQAEARRRQLDRPNSPDEWQVLYAAPVTPVVKVESPVAQALVQLSVPGDVMLETGCGSASISAELGVADRIVQLADFSPAILERAQRLFAASGLSAPLNRLADLTQPLPWADKSVDITWSSGVLEHWQDDELVPILREMARVSRKRVVSFVPFAGSVFYRWGKWVSEQNGSWPYGRELPRQSLCSVFERAGLQRIVEYTLWPDAALNFMHMVDPELAPEVHRWWHAVPADDPLRRTQGYLLATIGEPGP</sequence>
<proteinExistence type="predicted"/>
<dbReference type="Pfam" id="PF13649">
    <property type="entry name" value="Methyltransf_25"/>
    <property type="match status" value="1"/>
</dbReference>
<dbReference type="Proteomes" id="UP000007013">
    <property type="component" value="Chromosome"/>
</dbReference>
<dbReference type="InterPro" id="IPR029063">
    <property type="entry name" value="SAM-dependent_MTases_sf"/>
</dbReference>
<dbReference type="EMBL" id="CP001032">
    <property type="protein sequence ID" value="ACB76050.1"/>
    <property type="molecule type" value="Genomic_DNA"/>
</dbReference>
<dbReference type="InterPro" id="IPR041698">
    <property type="entry name" value="Methyltransf_25"/>
</dbReference>
<feature type="domain" description="Methyltransferase" evidence="1">
    <location>
        <begin position="78"/>
        <end position="170"/>
    </location>
</feature>
<organism evidence="2 3">
    <name type="scientific">Opitutus terrae (strain DSM 11246 / JCM 15787 / PB90-1)</name>
    <dbReference type="NCBI Taxonomy" id="452637"/>
    <lineage>
        <taxon>Bacteria</taxon>
        <taxon>Pseudomonadati</taxon>
        <taxon>Verrucomicrobiota</taxon>
        <taxon>Opitutia</taxon>
        <taxon>Opitutales</taxon>
        <taxon>Opitutaceae</taxon>
        <taxon>Opitutus</taxon>
    </lineage>
</organism>
<accession>B1ZW36</accession>
<keyword evidence="2" id="KW-0489">Methyltransferase</keyword>
<dbReference type="KEGG" id="ote:Oter_2769"/>
<evidence type="ECO:0000313" key="2">
    <source>
        <dbReference type="EMBL" id="ACB76050.1"/>
    </source>
</evidence>
<dbReference type="AlphaFoldDB" id="B1ZW36"/>
<reference evidence="2 3" key="1">
    <citation type="journal article" date="2011" name="J. Bacteriol.">
        <title>Genome sequence of the verrucomicrobium Opitutus terrae PB90-1, an abundant inhabitant of rice paddy soil ecosystems.</title>
        <authorList>
            <person name="van Passel M.W."/>
            <person name="Kant R."/>
            <person name="Palva A."/>
            <person name="Copeland A."/>
            <person name="Lucas S."/>
            <person name="Lapidus A."/>
            <person name="Glavina del Rio T."/>
            <person name="Pitluck S."/>
            <person name="Goltsman E."/>
            <person name="Clum A."/>
            <person name="Sun H."/>
            <person name="Schmutz J."/>
            <person name="Larimer F.W."/>
            <person name="Land M.L."/>
            <person name="Hauser L."/>
            <person name="Kyrpides N."/>
            <person name="Mikhailova N."/>
            <person name="Richardson P.P."/>
            <person name="Janssen P.H."/>
            <person name="de Vos W.M."/>
            <person name="Smidt H."/>
        </authorList>
    </citation>
    <scope>NUCLEOTIDE SEQUENCE [LARGE SCALE GENOMIC DNA]</scope>
    <source>
        <strain evidence="3">DSM 11246 / JCM 15787 / PB90-1</strain>
    </source>
</reference>
<dbReference type="CDD" id="cd02440">
    <property type="entry name" value="AdoMet_MTases"/>
    <property type="match status" value="1"/>
</dbReference>
<dbReference type="GO" id="GO:0032259">
    <property type="term" value="P:methylation"/>
    <property type="evidence" value="ECO:0007669"/>
    <property type="project" value="UniProtKB-KW"/>
</dbReference>
<protein>
    <submittedName>
        <fullName evidence="2">Methyltransferase type 11</fullName>
    </submittedName>
</protein>
<dbReference type="eggNOG" id="COG2226">
    <property type="taxonomic scope" value="Bacteria"/>
</dbReference>
<gene>
    <name evidence="2" type="ordered locus">Oter_2769</name>
</gene>
<evidence type="ECO:0000259" key="1">
    <source>
        <dbReference type="Pfam" id="PF13649"/>
    </source>
</evidence>
<dbReference type="GO" id="GO:0008168">
    <property type="term" value="F:methyltransferase activity"/>
    <property type="evidence" value="ECO:0007669"/>
    <property type="project" value="UniProtKB-KW"/>
</dbReference>
<dbReference type="Gene3D" id="3.40.50.150">
    <property type="entry name" value="Vaccinia Virus protein VP39"/>
    <property type="match status" value="1"/>
</dbReference>
<keyword evidence="3" id="KW-1185">Reference proteome</keyword>
<evidence type="ECO:0000313" key="3">
    <source>
        <dbReference type="Proteomes" id="UP000007013"/>
    </source>
</evidence>